<dbReference type="PANTHER" id="PTHR42914">
    <property type="entry name" value="7-CYANO-7-DEAZAGUANINE SYNTHASE"/>
    <property type="match status" value="1"/>
</dbReference>
<evidence type="ECO:0000256" key="5">
    <source>
        <dbReference type="ARBA" id="ARBA00022833"/>
    </source>
</evidence>
<reference evidence="11" key="1">
    <citation type="submission" date="2009-04" db="EMBL/GenBank/DDBJ databases">
        <authorList>
            <person name="Weinstock G."/>
            <person name="Sodergren E."/>
            <person name="Clifton S."/>
            <person name="Fulton L."/>
            <person name="Fulton B."/>
            <person name="Courtney L."/>
            <person name="Fronick C."/>
            <person name="Harrison M."/>
            <person name="Strong C."/>
            <person name="Farmer C."/>
            <person name="Delahaunty K."/>
            <person name="Markovic C."/>
            <person name="Hall O."/>
            <person name="Minx P."/>
            <person name="Tomlinson C."/>
            <person name="Mitreva M."/>
            <person name="Nelson J."/>
            <person name="Hou S."/>
            <person name="Wollam A."/>
            <person name="Pepin K.H."/>
            <person name="Johnson M."/>
            <person name="Bhonagiri V."/>
            <person name="Nash W.E."/>
            <person name="Warren W."/>
            <person name="Chinwalla A."/>
            <person name="Mardis E.R."/>
            <person name="Wilson R.K."/>
        </authorList>
    </citation>
    <scope>NUCLEOTIDE SEQUENCE [LARGE SCALE GENOMIC DNA]</scope>
    <source>
        <strain evidence="11">ATCC 17748</strain>
    </source>
</reference>
<evidence type="ECO:0000256" key="7">
    <source>
        <dbReference type="ARBA" id="ARBA00037993"/>
    </source>
</evidence>
<accession>C4FN65</accession>
<evidence type="ECO:0000256" key="9">
    <source>
        <dbReference type="ARBA" id="ARBA00047890"/>
    </source>
</evidence>
<dbReference type="HAMAP" id="MF_01633">
    <property type="entry name" value="QueC"/>
    <property type="match status" value="1"/>
</dbReference>
<feature type="binding site" evidence="10">
    <location>
        <position position="217"/>
    </location>
    <ligand>
        <name>Zn(2+)</name>
        <dbReference type="ChEBI" id="CHEBI:29105"/>
    </ligand>
</feature>
<feature type="binding site" evidence="10">
    <location>
        <position position="203"/>
    </location>
    <ligand>
        <name>Zn(2+)</name>
        <dbReference type="ChEBI" id="CHEBI:29105"/>
    </ligand>
</feature>
<keyword evidence="5 10" id="KW-0862">Zinc</keyword>
<comment type="similarity">
    <text evidence="7 10">Belongs to the QueC family.</text>
</comment>
<dbReference type="NCBIfam" id="TIGR00364">
    <property type="entry name" value="7-cyano-7-deazaguanine synthase QueC"/>
    <property type="match status" value="1"/>
</dbReference>
<comment type="cofactor">
    <cofactor evidence="10">
        <name>Zn(2+)</name>
        <dbReference type="ChEBI" id="CHEBI:29105"/>
    </cofactor>
    <text evidence="10">Binds 1 zinc ion per subunit.</text>
</comment>
<comment type="subunit">
    <text evidence="10">Homodimer.</text>
</comment>
<dbReference type="EC" id="6.3.4.20" evidence="8 10"/>
<dbReference type="PANTHER" id="PTHR42914:SF1">
    <property type="entry name" value="7-CYANO-7-DEAZAGUANINE SYNTHASE"/>
    <property type="match status" value="1"/>
</dbReference>
<name>C4FN65_9FIRM</name>
<evidence type="ECO:0000256" key="3">
    <source>
        <dbReference type="ARBA" id="ARBA00022723"/>
    </source>
</evidence>
<evidence type="ECO:0000256" key="2">
    <source>
        <dbReference type="ARBA" id="ARBA00022598"/>
    </source>
</evidence>
<sequence>MKGDLMAQKQKAVVLFSGGVDSTTCLALAIERFGKDNVVPLSIQYGQKHSKELEAAASILAYYGIEGKTMDVTKLFAFSNCSLLTQSTEAIPQGSYKEQQETEGEGTVSTYVPFRNGLFLSAAASLALSLDCGYIYYGAHSDDAAGNAYPDCTEHFYKSMGDAIFEGSGKECSLEAPFINHNKADVVKEGLRLGVPYHLTWSCYEGGDKPCGHCGTCIDRAEAFRANGVEDPAQ</sequence>
<evidence type="ECO:0000256" key="4">
    <source>
        <dbReference type="ARBA" id="ARBA00022741"/>
    </source>
</evidence>
<dbReference type="SUPFAM" id="SSF52402">
    <property type="entry name" value="Adenine nucleotide alpha hydrolases-like"/>
    <property type="match status" value="1"/>
</dbReference>
<dbReference type="InterPro" id="IPR014729">
    <property type="entry name" value="Rossmann-like_a/b/a_fold"/>
</dbReference>
<feature type="binding site" evidence="10">
    <location>
        <position position="211"/>
    </location>
    <ligand>
        <name>Zn(2+)</name>
        <dbReference type="ChEBI" id="CHEBI:29105"/>
    </ligand>
</feature>
<keyword evidence="12" id="KW-1185">Reference proteome</keyword>
<keyword evidence="3 10" id="KW-0479">Metal-binding</keyword>
<dbReference type="Gene3D" id="3.40.50.620">
    <property type="entry name" value="HUPs"/>
    <property type="match status" value="1"/>
</dbReference>
<dbReference type="eggNOG" id="COG0603">
    <property type="taxonomic scope" value="Bacteria"/>
</dbReference>
<comment type="catalytic activity">
    <reaction evidence="9 10">
        <text>7-carboxy-7-carbaguanine + NH4(+) + 2 ATP = 7-cyano-7-carbaguanine + 2 AMP + 2 diphosphate + 2 H(+)</text>
        <dbReference type="Rhea" id="RHEA:27982"/>
        <dbReference type="ChEBI" id="CHEBI:15378"/>
        <dbReference type="ChEBI" id="CHEBI:28938"/>
        <dbReference type="ChEBI" id="CHEBI:30616"/>
        <dbReference type="ChEBI" id="CHEBI:33019"/>
        <dbReference type="ChEBI" id="CHEBI:45075"/>
        <dbReference type="ChEBI" id="CHEBI:61036"/>
        <dbReference type="ChEBI" id="CHEBI:456215"/>
        <dbReference type="EC" id="6.3.4.20"/>
    </reaction>
</comment>
<evidence type="ECO:0000256" key="10">
    <source>
        <dbReference type="HAMAP-Rule" id="MF_01633"/>
    </source>
</evidence>
<evidence type="ECO:0000256" key="6">
    <source>
        <dbReference type="ARBA" id="ARBA00022840"/>
    </source>
</evidence>
<dbReference type="UniPathway" id="UPA00391"/>
<keyword evidence="4 10" id="KW-0547">Nucleotide-binding</keyword>
<dbReference type="GO" id="GO:0005524">
    <property type="term" value="F:ATP binding"/>
    <property type="evidence" value="ECO:0007669"/>
    <property type="project" value="UniProtKB-UniRule"/>
</dbReference>
<feature type="binding site" evidence="10">
    <location>
        <begin position="16"/>
        <end position="26"/>
    </location>
    <ligand>
        <name>ATP</name>
        <dbReference type="ChEBI" id="CHEBI:30616"/>
    </ligand>
</feature>
<keyword evidence="6 10" id="KW-0067">ATP-binding</keyword>
<protein>
    <recommendedName>
        <fullName evidence="8 10">7-cyano-7-deazaguanine synthase</fullName>
        <ecNumber evidence="8 10">6.3.4.20</ecNumber>
    </recommendedName>
    <alternativeName>
        <fullName evidence="10">7-cyano-7-carbaguanine synthase</fullName>
    </alternativeName>
    <alternativeName>
        <fullName evidence="10">PreQ(0) synthase</fullName>
    </alternativeName>
    <alternativeName>
        <fullName evidence="10">Queuosine biosynthesis protein QueC</fullName>
    </alternativeName>
</protein>
<feature type="binding site" evidence="10">
    <location>
        <position position="214"/>
    </location>
    <ligand>
        <name>Zn(2+)</name>
        <dbReference type="ChEBI" id="CHEBI:29105"/>
    </ligand>
</feature>
<dbReference type="InterPro" id="IPR018317">
    <property type="entry name" value="QueC"/>
</dbReference>
<dbReference type="Pfam" id="PF06508">
    <property type="entry name" value="QueC"/>
    <property type="match status" value="1"/>
</dbReference>
<evidence type="ECO:0000313" key="12">
    <source>
        <dbReference type="Proteomes" id="UP000003529"/>
    </source>
</evidence>
<evidence type="ECO:0000256" key="8">
    <source>
        <dbReference type="ARBA" id="ARBA00039149"/>
    </source>
</evidence>
<gene>
    <name evidence="10" type="primary">queC</name>
    <name evidence="11" type="ORF">VEIDISOL_00389</name>
</gene>
<dbReference type="EMBL" id="ACIK02000004">
    <property type="protein sequence ID" value="EEP66323.1"/>
    <property type="molecule type" value="Genomic_DNA"/>
</dbReference>
<dbReference type="CDD" id="cd01995">
    <property type="entry name" value="QueC-like"/>
    <property type="match status" value="1"/>
</dbReference>
<dbReference type="PIRSF" id="PIRSF006293">
    <property type="entry name" value="ExsB"/>
    <property type="match status" value="1"/>
</dbReference>
<evidence type="ECO:0000256" key="1">
    <source>
        <dbReference type="ARBA" id="ARBA00005061"/>
    </source>
</evidence>
<comment type="caution">
    <text evidence="11">The sequence shown here is derived from an EMBL/GenBank/DDBJ whole genome shotgun (WGS) entry which is preliminary data.</text>
</comment>
<dbReference type="GO" id="GO:0016879">
    <property type="term" value="F:ligase activity, forming carbon-nitrogen bonds"/>
    <property type="evidence" value="ECO:0007669"/>
    <property type="project" value="UniProtKB-UniRule"/>
</dbReference>
<organism evidence="11 12">
    <name type="scientific">Veillonella dispar ATCC 17748</name>
    <dbReference type="NCBI Taxonomy" id="546273"/>
    <lineage>
        <taxon>Bacteria</taxon>
        <taxon>Bacillati</taxon>
        <taxon>Bacillota</taxon>
        <taxon>Negativicutes</taxon>
        <taxon>Veillonellales</taxon>
        <taxon>Veillonellaceae</taxon>
        <taxon>Veillonella</taxon>
    </lineage>
</organism>
<comment type="pathway">
    <text evidence="1 10">Purine metabolism; 7-cyano-7-deazaguanine biosynthesis.</text>
</comment>
<proteinExistence type="inferred from homology"/>
<keyword evidence="2 10" id="KW-0436">Ligase</keyword>
<dbReference type="GO" id="GO:0008270">
    <property type="term" value="F:zinc ion binding"/>
    <property type="evidence" value="ECO:0007669"/>
    <property type="project" value="UniProtKB-UniRule"/>
</dbReference>
<keyword evidence="10" id="KW-0671">Queuosine biosynthesis</keyword>
<comment type="function">
    <text evidence="10">Catalyzes the ATP-dependent conversion of 7-carboxy-7-deazaguanine (CDG) to 7-cyano-7-deazaguanine (preQ(0)).</text>
</comment>
<dbReference type="HOGENOM" id="CLU_081854_1_0_9"/>
<dbReference type="Proteomes" id="UP000003529">
    <property type="component" value="Unassembled WGS sequence"/>
</dbReference>
<dbReference type="AlphaFoldDB" id="C4FN65"/>
<dbReference type="GO" id="GO:0008616">
    <property type="term" value="P:tRNA queuosine(34) biosynthetic process"/>
    <property type="evidence" value="ECO:0007669"/>
    <property type="project" value="UniProtKB-UniRule"/>
</dbReference>
<evidence type="ECO:0000313" key="11">
    <source>
        <dbReference type="EMBL" id="EEP66323.1"/>
    </source>
</evidence>